<dbReference type="PATRIC" id="fig|1173027.3.peg.3059"/>
<evidence type="ECO:0008006" key="3">
    <source>
        <dbReference type="Google" id="ProtNLM"/>
    </source>
</evidence>
<evidence type="ECO:0000313" key="2">
    <source>
        <dbReference type="Proteomes" id="UP000010471"/>
    </source>
</evidence>
<proteinExistence type="predicted"/>
<dbReference type="STRING" id="1173027.Mic7113_2783"/>
<dbReference type="EMBL" id="CP003630">
    <property type="protein sequence ID" value="AFZ18567.1"/>
    <property type="molecule type" value="Genomic_DNA"/>
</dbReference>
<dbReference type="Pfam" id="PF10792">
    <property type="entry name" value="DUF2605"/>
    <property type="match status" value="1"/>
</dbReference>
<name>K9WGF4_9CYAN</name>
<keyword evidence="2" id="KW-1185">Reference proteome</keyword>
<organism evidence="1 2">
    <name type="scientific">Allocoleopsis franciscana PCC 7113</name>
    <dbReference type="NCBI Taxonomy" id="1173027"/>
    <lineage>
        <taxon>Bacteria</taxon>
        <taxon>Bacillati</taxon>
        <taxon>Cyanobacteriota</taxon>
        <taxon>Cyanophyceae</taxon>
        <taxon>Coleofasciculales</taxon>
        <taxon>Coleofasciculaceae</taxon>
        <taxon>Allocoleopsis</taxon>
        <taxon>Allocoleopsis franciscana</taxon>
    </lineage>
</organism>
<gene>
    <name evidence="1" type="ORF">Mic7113_2783</name>
</gene>
<accession>K9WGF4</accession>
<reference evidence="1 2" key="1">
    <citation type="submission" date="2012-06" db="EMBL/GenBank/DDBJ databases">
        <title>Finished chromosome of genome of Microcoleus sp. PCC 7113.</title>
        <authorList>
            <consortium name="US DOE Joint Genome Institute"/>
            <person name="Gugger M."/>
            <person name="Coursin T."/>
            <person name="Rippka R."/>
            <person name="Tandeau De Marsac N."/>
            <person name="Huntemann M."/>
            <person name="Wei C.-L."/>
            <person name="Han J."/>
            <person name="Detter J.C."/>
            <person name="Han C."/>
            <person name="Tapia R."/>
            <person name="Chen A."/>
            <person name="Kyrpides N."/>
            <person name="Mavromatis K."/>
            <person name="Markowitz V."/>
            <person name="Szeto E."/>
            <person name="Ivanova N."/>
            <person name="Pagani I."/>
            <person name="Pati A."/>
            <person name="Goodwin L."/>
            <person name="Nordberg H.P."/>
            <person name="Cantor M.N."/>
            <person name="Hua S.X."/>
            <person name="Woyke T."/>
            <person name="Kerfeld C.A."/>
        </authorList>
    </citation>
    <scope>NUCLEOTIDE SEQUENCE [LARGE SCALE GENOMIC DNA]</scope>
    <source>
        <strain evidence="1 2">PCC 7113</strain>
    </source>
</reference>
<protein>
    <recommendedName>
        <fullName evidence="3">DUF2605 domain-containing protein</fullName>
    </recommendedName>
</protein>
<dbReference type="Proteomes" id="UP000010471">
    <property type="component" value="Chromosome"/>
</dbReference>
<evidence type="ECO:0000313" key="1">
    <source>
        <dbReference type="EMBL" id="AFZ18567.1"/>
    </source>
</evidence>
<dbReference type="eggNOG" id="ENOG5032RTW">
    <property type="taxonomic scope" value="Bacteria"/>
</dbReference>
<dbReference type="KEGG" id="mic:Mic7113_2783"/>
<dbReference type="AlphaFoldDB" id="K9WGF4"/>
<sequence>MKNFVKFMHQSQPSEQELLKSVLQPLLEDFQYWFSRSRSLLETEDLPFLSEEQQSELLARVRTAQQEVSTAQMLFQATDGQVGIETATLVPWHRLVSECWQVGTQWRASRLTSAPTDIADESQP</sequence>
<dbReference type="InterPro" id="IPR019728">
    <property type="entry name" value="DUF2605"/>
</dbReference>
<dbReference type="HOGENOM" id="CLU_169604_0_0_3"/>